<dbReference type="InterPro" id="IPR007482">
    <property type="entry name" value="Tyr_Pase-like_PTPLA"/>
</dbReference>
<evidence type="ECO:0000256" key="14">
    <source>
        <dbReference type="RuleBase" id="RU363109"/>
    </source>
</evidence>
<dbReference type="UniPathway" id="UPA00094"/>
<dbReference type="AlphaFoldDB" id="A0A1S2YTJ2"/>
<evidence type="ECO:0000256" key="9">
    <source>
        <dbReference type="ARBA" id="ARBA00023098"/>
    </source>
</evidence>
<feature type="transmembrane region" description="Helical" evidence="14">
    <location>
        <begin position="185"/>
        <end position="204"/>
    </location>
</feature>
<dbReference type="GO" id="GO:0030148">
    <property type="term" value="P:sphingolipid biosynthetic process"/>
    <property type="evidence" value="ECO:0007669"/>
    <property type="project" value="TreeGrafter"/>
</dbReference>
<dbReference type="GO" id="GO:0102158">
    <property type="term" value="F:very-long-chain (3R)-3-hydroxyacyl-CoA dehydratase activity"/>
    <property type="evidence" value="ECO:0007669"/>
    <property type="project" value="UniProtKB-EC"/>
</dbReference>
<gene>
    <name evidence="16" type="primary">LOC101495386</name>
</gene>
<keyword evidence="14" id="KW-0256">Endoplasmic reticulum</keyword>
<evidence type="ECO:0000256" key="7">
    <source>
        <dbReference type="ARBA" id="ARBA00022832"/>
    </source>
</evidence>
<comment type="caution">
    <text evidence="14">Lacks conserved residue(s) required for the propagation of feature annotation.</text>
</comment>
<keyword evidence="10 14" id="KW-0472">Membrane</keyword>
<dbReference type="PANTHER" id="PTHR11035">
    <property type="entry name" value="VERY-LONG-CHAIN (3R)-3-HYDROXYACYL-COA DEHYDRATASE"/>
    <property type="match status" value="1"/>
</dbReference>
<evidence type="ECO:0000256" key="12">
    <source>
        <dbReference type="ARBA" id="ARBA00023239"/>
    </source>
</evidence>
<keyword evidence="7 14" id="KW-0276">Fatty acid metabolism</keyword>
<dbReference type="RefSeq" id="XP_004509686.1">
    <property type="nucleotide sequence ID" value="XM_004509629.3"/>
</dbReference>
<keyword evidence="6 14" id="KW-0812">Transmembrane</keyword>
<feature type="transmembrane region" description="Helical" evidence="14">
    <location>
        <begin position="12"/>
        <end position="32"/>
    </location>
</feature>
<keyword evidence="5 14" id="KW-0444">Lipid biosynthesis</keyword>
<evidence type="ECO:0000256" key="10">
    <source>
        <dbReference type="ARBA" id="ARBA00023136"/>
    </source>
</evidence>
<dbReference type="STRING" id="3827.A0A1S2YTJ2"/>
<keyword evidence="11 14" id="KW-0275">Fatty acid biosynthesis</keyword>
<comment type="catalytic activity">
    <reaction evidence="13 14">
        <text>a very-long-chain (3R)-3-hydroxyacyl-CoA = a very-long-chain (2E)-enoyl-CoA + H2O</text>
        <dbReference type="Rhea" id="RHEA:45812"/>
        <dbReference type="ChEBI" id="CHEBI:15377"/>
        <dbReference type="ChEBI" id="CHEBI:83728"/>
        <dbReference type="ChEBI" id="CHEBI:85440"/>
        <dbReference type="EC" id="4.2.1.134"/>
    </reaction>
</comment>
<comment type="function">
    <text evidence="14">Catalyzes the third of the four reactions of the long-chain fatty acids elongation cycle. This endoplasmic reticulum-bound enzymatic process, allows the addition of two carbons to the chain of long- and very long-chain fatty acids/VLCFAs per cycle. This enzyme catalyzes the dehydration of the 3-hydroxyacyl-CoA intermediate into trans-2,3-enoyl-CoA, within each cycle of fatty acid elongation. Thereby, it participates to the production of VLCFAs of different chain lengths that are involved in multiple biological processes as precursors of membrane lipids and lipid mediators.</text>
</comment>
<dbReference type="KEGG" id="cam:101495386"/>
<evidence type="ECO:0000256" key="1">
    <source>
        <dbReference type="ARBA" id="ARBA00004141"/>
    </source>
</evidence>
<evidence type="ECO:0000313" key="16">
    <source>
        <dbReference type="RefSeq" id="XP_004509686.1"/>
    </source>
</evidence>
<dbReference type="OrthoDB" id="46988at2759"/>
<evidence type="ECO:0000256" key="13">
    <source>
        <dbReference type="ARBA" id="ARBA00036671"/>
    </source>
</evidence>
<keyword evidence="12 14" id="KW-0456">Lyase</keyword>
<feature type="transmembrane region" description="Helical" evidence="14">
    <location>
        <begin position="145"/>
        <end position="165"/>
    </location>
</feature>
<evidence type="ECO:0000256" key="5">
    <source>
        <dbReference type="ARBA" id="ARBA00022516"/>
    </source>
</evidence>
<keyword evidence="15" id="KW-1185">Reference proteome</keyword>
<name>A0A1S2YTJ2_CICAR</name>
<comment type="subcellular location">
    <subcellularLocation>
        <location evidence="14">Endoplasmic reticulum membrane</location>
        <topology evidence="14">Multi-pass membrane protein</topology>
    </subcellularLocation>
    <subcellularLocation>
        <location evidence="1">Membrane</location>
        <topology evidence="1">Multi-pass membrane protein</topology>
    </subcellularLocation>
</comment>
<evidence type="ECO:0000256" key="8">
    <source>
        <dbReference type="ARBA" id="ARBA00022989"/>
    </source>
</evidence>
<sequence length="222" mass="25811">MGDFSYPYKRLYYTFYNWTTFFGWARVLYIVLKTLMELGHEHVYSAVEKPLLVSQTAAVLEVLHGLVGMVRSPITATFPQIGSRIFLIWGILWSFPESRSHVLVSPLLISWSIAEISRFAFFGFKEAAGLTPSCLLWLRYSAFTILYPAGIFCEIGLIYVALPFIKESEKYCIRMPNKWNLSFNYFYSSIVILGMYIPGSPHMYRYMLARRRKVLSNSRKKE</sequence>
<evidence type="ECO:0000256" key="11">
    <source>
        <dbReference type="ARBA" id="ARBA00023160"/>
    </source>
</evidence>
<evidence type="ECO:0000313" key="15">
    <source>
        <dbReference type="Proteomes" id="UP000087171"/>
    </source>
</evidence>
<comment type="similarity">
    <text evidence="3 14">Belongs to the very long-chain fatty acids dehydratase HACD family.</text>
</comment>
<accession>A0A1S2YTJ2</accession>
<reference evidence="15" key="1">
    <citation type="journal article" date="2013" name="Nat. Biotechnol.">
        <title>Draft genome sequence of chickpea (Cicer arietinum) provides a resource for trait improvement.</title>
        <authorList>
            <person name="Varshney R.K."/>
            <person name="Song C."/>
            <person name="Saxena R.K."/>
            <person name="Azam S."/>
            <person name="Yu S."/>
            <person name="Sharpe A.G."/>
            <person name="Cannon S."/>
            <person name="Baek J."/>
            <person name="Rosen B.D."/>
            <person name="Tar'an B."/>
            <person name="Millan T."/>
            <person name="Zhang X."/>
            <person name="Ramsay L.D."/>
            <person name="Iwata A."/>
            <person name="Wang Y."/>
            <person name="Nelson W."/>
            <person name="Farmer A.D."/>
            <person name="Gaur P.M."/>
            <person name="Soderlund C."/>
            <person name="Penmetsa R.V."/>
            <person name="Xu C."/>
            <person name="Bharti A.K."/>
            <person name="He W."/>
            <person name="Winter P."/>
            <person name="Zhao S."/>
            <person name="Hane J.K."/>
            <person name="Carrasquilla-Garcia N."/>
            <person name="Condie J.A."/>
            <person name="Upadhyaya H.D."/>
            <person name="Luo M.C."/>
            <person name="Thudi M."/>
            <person name="Gowda C.L."/>
            <person name="Singh N.P."/>
            <person name="Lichtenzveig J."/>
            <person name="Gali K.K."/>
            <person name="Rubio J."/>
            <person name="Nadarajan N."/>
            <person name="Dolezel J."/>
            <person name="Bansal K.C."/>
            <person name="Xu X."/>
            <person name="Edwards D."/>
            <person name="Zhang G."/>
            <person name="Kahl G."/>
            <person name="Gil J."/>
            <person name="Singh K.B."/>
            <person name="Datta S.K."/>
            <person name="Jackson S.A."/>
            <person name="Wang J."/>
            <person name="Cook D.R."/>
        </authorList>
    </citation>
    <scope>NUCLEOTIDE SEQUENCE [LARGE SCALE GENOMIC DNA]</scope>
    <source>
        <strain evidence="15">cv. CDC Frontier</strain>
    </source>
</reference>
<dbReference type="GO" id="GO:0005789">
    <property type="term" value="C:endoplasmic reticulum membrane"/>
    <property type="evidence" value="ECO:0007669"/>
    <property type="project" value="UniProtKB-SubCell"/>
</dbReference>
<dbReference type="Proteomes" id="UP000087171">
    <property type="component" value="Chromosome Ca7"/>
</dbReference>
<proteinExistence type="inferred from homology"/>
<comment type="pathway">
    <text evidence="2 14">Lipid metabolism; fatty acid biosynthesis.</text>
</comment>
<dbReference type="eggNOG" id="KOG3187">
    <property type="taxonomic scope" value="Eukaryota"/>
</dbReference>
<evidence type="ECO:0000256" key="6">
    <source>
        <dbReference type="ARBA" id="ARBA00022692"/>
    </source>
</evidence>
<dbReference type="GO" id="GO:0042761">
    <property type="term" value="P:very long-chain fatty acid biosynthetic process"/>
    <property type="evidence" value="ECO:0007669"/>
    <property type="project" value="TreeGrafter"/>
</dbReference>
<evidence type="ECO:0000256" key="4">
    <source>
        <dbReference type="ARBA" id="ARBA00013122"/>
    </source>
</evidence>
<keyword evidence="9 14" id="KW-0443">Lipid metabolism</keyword>
<reference evidence="16" key="2">
    <citation type="submission" date="2025-08" db="UniProtKB">
        <authorList>
            <consortium name="RefSeq"/>
        </authorList>
    </citation>
    <scope>IDENTIFICATION</scope>
    <source>
        <tissue evidence="16">Etiolated seedlings</tissue>
    </source>
</reference>
<dbReference type="Pfam" id="PF04387">
    <property type="entry name" value="PTPLA"/>
    <property type="match status" value="1"/>
</dbReference>
<protein>
    <recommendedName>
        <fullName evidence="4 14">Very-long-chain (3R)-3-hydroxyacyl-CoA dehydratase</fullName>
        <ecNumber evidence="4 14">4.2.1.134</ecNumber>
    </recommendedName>
</protein>
<dbReference type="EC" id="4.2.1.134" evidence="4 14"/>
<organism evidence="15 16">
    <name type="scientific">Cicer arietinum</name>
    <name type="common">Chickpea</name>
    <name type="synonym">Garbanzo</name>
    <dbReference type="NCBI Taxonomy" id="3827"/>
    <lineage>
        <taxon>Eukaryota</taxon>
        <taxon>Viridiplantae</taxon>
        <taxon>Streptophyta</taxon>
        <taxon>Embryophyta</taxon>
        <taxon>Tracheophyta</taxon>
        <taxon>Spermatophyta</taxon>
        <taxon>Magnoliopsida</taxon>
        <taxon>eudicotyledons</taxon>
        <taxon>Gunneridae</taxon>
        <taxon>Pentapetalae</taxon>
        <taxon>rosids</taxon>
        <taxon>fabids</taxon>
        <taxon>Fabales</taxon>
        <taxon>Fabaceae</taxon>
        <taxon>Papilionoideae</taxon>
        <taxon>50 kb inversion clade</taxon>
        <taxon>NPAAA clade</taxon>
        <taxon>Hologalegina</taxon>
        <taxon>IRL clade</taxon>
        <taxon>Cicereae</taxon>
        <taxon>Cicer</taxon>
    </lineage>
</organism>
<dbReference type="GO" id="GO:0030497">
    <property type="term" value="P:fatty acid elongation"/>
    <property type="evidence" value="ECO:0007669"/>
    <property type="project" value="TreeGrafter"/>
</dbReference>
<dbReference type="PaxDb" id="3827-XP_004509686.1"/>
<evidence type="ECO:0000256" key="3">
    <source>
        <dbReference type="ARBA" id="ARBA00007811"/>
    </source>
</evidence>
<dbReference type="GeneID" id="101495386"/>
<dbReference type="PANTHER" id="PTHR11035:SF3">
    <property type="entry name" value="VERY-LONG-CHAIN (3R)-3-HYDROXYACYL-COA DEHYDRATASE"/>
    <property type="match status" value="1"/>
</dbReference>
<keyword evidence="8 14" id="KW-1133">Transmembrane helix</keyword>
<evidence type="ECO:0000256" key="2">
    <source>
        <dbReference type="ARBA" id="ARBA00005194"/>
    </source>
</evidence>